<evidence type="ECO:0000259" key="1">
    <source>
        <dbReference type="PROSITE" id="PS50879"/>
    </source>
</evidence>
<dbReference type="Gene3D" id="3.30.420.10">
    <property type="entry name" value="Ribonuclease H-like superfamily/Ribonuclease H"/>
    <property type="match status" value="1"/>
</dbReference>
<name>A0A8D8Q9D5_9HEMI</name>
<reference evidence="2" key="1">
    <citation type="submission" date="2021-05" db="EMBL/GenBank/DDBJ databases">
        <authorList>
            <person name="Alioto T."/>
            <person name="Alioto T."/>
            <person name="Gomez Garrido J."/>
        </authorList>
    </citation>
    <scope>NUCLEOTIDE SEQUENCE</scope>
</reference>
<proteinExistence type="predicted"/>
<dbReference type="InterPro" id="IPR002156">
    <property type="entry name" value="RNaseH_domain"/>
</dbReference>
<dbReference type="AlphaFoldDB" id="A0A8D8Q9D5"/>
<evidence type="ECO:0000313" key="2">
    <source>
        <dbReference type="EMBL" id="CAG6627550.1"/>
    </source>
</evidence>
<accession>A0A8D8Q9D5</accession>
<protein>
    <recommendedName>
        <fullName evidence="1">RNase H type-1 domain-containing protein</fullName>
    </recommendedName>
</protein>
<dbReference type="InterPro" id="IPR036397">
    <property type="entry name" value="RNaseH_sf"/>
</dbReference>
<dbReference type="EMBL" id="HBUF01065673">
    <property type="protein sequence ID" value="CAG6627550.1"/>
    <property type="molecule type" value="Transcribed_RNA"/>
</dbReference>
<dbReference type="InterPro" id="IPR012337">
    <property type="entry name" value="RNaseH-like_sf"/>
</dbReference>
<dbReference type="GO" id="GO:0003676">
    <property type="term" value="F:nucleic acid binding"/>
    <property type="evidence" value="ECO:0007669"/>
    <property type="project" value="InterPro"/>
</dbReference>
<dbReference type="GO" id="GO:0004523">
    <property type="term" value="F:RNA-DNA hybrid ribonuclease activity"/>
    <property type="evidence" value="ECO:0007669"/>
    <property type="project" value="InterPro"/>
</dbReference>
<sequence length="187" mass="22047">MSIRREVHNLLIHGTQIKLVWIPGHSSIEGNDIVDKAARDTLPCEALEHYSAEDLAVKLKKQIFHSHNQSWINTSLINKLRKIKNSTSLWQTSLRNNKLEEISLTRLRIGHTRFTHEHLFKRSPRPSCDTCTVFWSVEHIFNCKKFKRFRTRLNVSEDIRISLNDNKDNCDKALKYIKMCTLYYSIR</sequence>
<feature type="domain" description="RNase H type-1" evidence="1">
    <location>
        <begin position="1"/>
        <end position="43"/>
    </location>
</feature>
<dbReference type="EMBL" id="HBUF01253670">
    <property type="protein sequence ID" value="CAG6680930.1"/>
    <property type="molecule type" value="Transcribed_RNA"/>
</dbReference>
<dbReference type="SUPFAM" id="SSF53098">
    <property type="entry name" value="Ribonuclease H-like"/>
    <property type="match status" value="1"/>
</dbReference>
<organism evidence="2">
    <name type="scientific">Cacopsylla melanoneura</name>
    <dbReference type="NCBI Taxonomy" id="428564"/>
    <lineage>
        <taxon>Eukaryota</taxon>
        <taxon>Metazoa</taxon>
        <taxon>Ecdysozoa</taxon>
        <taxon>Arthropoda</taxon>
        <taxon>Hexapoda</taxon>
        <taxon>Insecta</taxon>
        <taxon>Pterygota</taxon>
        <taxon>Neoptera</taxon>
        <taxon>Paraneoptera</taxon>
        <taxon>Hemiptera</taxon>
        <taxon>Sternorrhyncha</taxon>
        <taxon>Psylloidea</taxon>
        <taxon>Psyllidae</taxon>
        <taxon>Psyllinae</taxon>
        <taxon>Cacopsylla</taxon>
    </lineage>
</organism>
<dbReference type="PROSITE" id="PS50879">
    <property type="entry name" value="RNASE_H_1"/>
    <property type="match status" value="1"/>
</dbReference>